<dbReference type="InterPro" id="IPR018727">
    <property type="entry name" value="DUF2267"/>
</dbReference>
<dbReference type="RefSeq" id="WP_053230625.1">
    <property type="nucleotide sequence ID" value="NZ_CP011125.1"/>
</dbReference>
<feature type="compositionally biased region" description="Basic and acidic residues" evidence="1">
    <location>
        <begin position="171"/>
        <end position="200"/>
    </location>
</feature>
<dbReference type="Proteomes" id="UP000034883">
    <property type="component" value="Chromosome"/>
</dbReference>
<protein>
    <recommendedName>
        <fullName evidence="4">DUF2267 domain-containing protein</fullName>
    </recommendedName>
</protein>
<dbReference type="Pfam" id="PF10025">
    <property type="entry name" value="DUF2267"/>
    <property type="match status" value="1"/>
</dbReference>
<dbReference type="EMBL" id="CP011125">
    <property type="protein sequence ID" value="AKF03156.1"/>
    <property type="molecule type" value="Genomic_DNA"/>
</dbReference>
<reference evidence="2 3" key="1">
    <citation type="submission" date="2015-03" db="EMBL/GenBank/DDBJ databases">
        <title>Genome assembly of Sandaracinus amylolyticus DSM 53668.</title>
        <authorList>
            <person name="Sharma G."/>
            <person name="Subramanian S."/>
        </authorList>
    </citation>
    <scope>NUCLEOTIDE SEQUENCE [LARGE SCALE GENOMIC DNA]</scope>
    <source>
        <strain evidence="2 3">DSM 53668</strain>
    </source>
</reference>
<accession>A0A0F6VYV9</accession>
<keyword evidence="3" id="KW-1185">Reference proteome</keyword>
<dbReference type="KEGG" id="samy:DB32_000305"/>
<organism evidence="2 3">
    <name type="scientific">Sandaracinus amylolyticus</name>
    <dbReference type="NCBI Taxonomy" id="927083"/>
    <lineage>
        <taxon>Bacteria</taxon>
        <taxon>Pseudomonadati</taxon>
        <taxon>Myxococcota</taxon>
        <taxon>Polyangia</taxon>
        <taxon>Polyangiales</taxon>
        <taxon>Sandaracinaceae</taxon>
        <taxon>Sandaracinus</taxon>
    </lineage>
</organism>
<dbReference type="AlphaFoldDB" id="A0A0F6VYV9"/>
<dbReference type="STRING" id="927083.DB32_000305"/>
<gene>
    <name evidence="2" type="ORF">DB32_000305</name>
</gene>
<evidence type="ECO:0000313" key="2">
    <source>
        <dbReference type="EMBL" id="AKF03156.1"/>
    </source>
</evidence>
<name>A0A0F6VYV9_9BACT</name>
<evidence type="ECO:0000313" key="3">
    <source>
        <dbReference type="Proteomes" id="UP000034883"/>
    </source>
</evidence>
<evidence type="ECO:0008006" key="4">
    <source>
        <dbReference type="Google" id="ProtNLM"/>
    </source>
</evidence>
<dbReference type="Gene3D" id="1.10.490.110">
    <property type="entry name" value="Uncharacterized conserved protein DUF2267"/>
    <property type="match status" value="1"/>
</dbReference>
<proteinExistence type="predicted"/>
<feature type="region of interest" description="Disordered" evidence="1">
    <location>
        <begin position="128"/>
        <end position="200"/>
    </location>
</feature>
<evidence type="ECO:0000256" key="1">
    <source>
        <dbReference type="SAM" id="MobiDB-lite"/>
    </source>
</evidence>
<sequence length="200" mass="21514">MDDTTFRELARERLGPLGADEADRAIDVTLRVLAEACSRCLADHIAEALPPGAATIMRAVIGHELGGDASAIVARTARREGVRAALGIEHLSAVASVIGEHLDDETMRLAEAELDPSVVRLLQPRRFAPPPVAHHDEHPRTTLSEGHPGSDDPLARAHHPPAHVDSVTGVAHDDERLSTAHGTRQEQQHDTLAEGRSKRT</sequence>
<dbReference type="InterPro" id="IPR038282">
    <property type="entry name" value="DUF2267_sf"/>
</dbReference>